<gene>
    <name evidence="1" type="ORF">CVD27_01770</name>
</gene>
<reference evidence="1 2" key="1">
    <citation type="submission" date="2017-11" db="EMBL/GenBank/DDBJ databases">
        <title>Comparitive Functional Genomics of Dry Heat Resistant strains isolated from the Viking Spacecraft.</title>
        <authorList>
            <person name="Seuylemezian A."/>
            <person name="Cooper K."/>
            <person name="Vaishampayan P."/>
        </authorList>
    </citation>
    <scope>NUCLEOTIDE SEQUENCE [LARGE SCALE GENOMIC DNA]</scope>
    <source>
        <strain evidence="1 2">V32-6</strain>
    </source>
</reference>
<dbReference type="RefSeq" id="WP_101646177.1">
    <property type="nucleotide sequence ID" value="NZ_PGVE01000012.1"/>
</dbReference>
<evidence type="ECO:0000313" key="1">
    <source>
        <dbReference type="EMBL" id="PLS09593.1"/>
    </source>
</evidence>
<evidence type="ECO:0000313" key="2">
    <source>
        <dbReference type="Proteomes" id="UP000234950"/>
    </source>
</evidence>
<dbReference type="InterPro" id="IPR015017">
    <property type="entry name" value="DUF1904"/>
</dbReference>
<dbReference type="Proteomes" id="UP000234950">
    <property type="component" value="Unassembled WGS sequence"/>
</dbReference>
<proteinExistence type="predicted"/>
<comment type="caution">
    <text evidence="1">The sequence shown here is derived from an EMBL/GenBank/DDBJ whole genome shotgun (WGS) entry which is preliminary data.</text>
</comment>
<dbReference type="EMBL" id="PGVE01000012">
    <property type="protein sequence ID" value="PLS09593.1"/>
    <property type="molecule type" value="Genomic_DNA"/>
</dbReference>
<keyword evidence="2" id="KW-1185">Reference proteome</keyword>
<dbReference type="AlphaFoldDB" id="A0A2N5HVP8"/>
<dbReference type="SUPFAM" id="SSF55331">
    <property type="entry name" value="Tautomerase/MIF"/>
    <property type="match status" value="1"/>
</dbReference>
<dbReference type="InterPro" id="IPR014347">
    <property type="entry name" value="Tautomerase/MIF_sf"/>
</dbReference>
<dbReference type="Pfam" id="PF08921">
    <property type="entry name" value="DUF1904"/>
    <property type="match status" value="1"/>
</dbReference>
<organism evidence="1 2">
    <name type="scientific">Neobacillus cucumis</name>
    <dbReference type="NCBI Taxonomy" id="1740721"/>
    <lineage>
        <taxon>Bacteria</taxon>
        <taxon>Bacillati</taxon>
        <taxon>Bacillota</taxon>
        <taxon>Bacilli</taxon>
        <taxon>Bacillales</taxon>
        <taxon>Bacillaceae</taxon>
        <taxon>Neobacillus</taxon>
    </lineage>
</organism>
<accession>A0A2N5HVP8</accession>
<dbReference type="Gene3D" id="3.30.429.10">
    <property type="entry name" value="Macrophage Migration Inhibitory Factor"/>
    <property type="match status" value="1"/>
</dbReference>
<protein>
    <submittedName>
        <fullName evidence="1">DUF1904 domain-containing protein</fullName>
    </submittedName>
</protein>
<dbReference type="OrthoDB" id="5587545at2"/>
<sequence>MPQLIFKGLSVDQVKKISIPLVEELAGLCHCDTDNFSLEIPNSTFVFNQAEISAFPFIEVKWFERGQEVQDQFANIITKHVQSLDIPEVEVAFTVFLEAAYYYNGKHFA</sequence>
<name>A0A2N5HVP8_9BACI</name>